<dbReference type="STRING" id="1318628.MARLIPOL_00413"/>
<evidence type="ECO:0000313" key="3">
    <source>
        <dbReference type="Proteomes" id="UP000016540"/>
    </source>
</evidence>
<dbReference type="AlphaFoldDB" id="R8B5S4"/>
<dbReference type="InterPro" id="IPR024975">
    <property type="entry name" value="NOV_C"/>
</dbReference>
<dbReference type="OrthoDB" id="529575at2"/>
<keyword evidence="3" id="KW-1185">Reference proteome</keyword>
<organism evidence="2 3">
    <name type="scientific">Marinobacter lipolyticus SM19</name>
    <dbReference type="NCBI Taxonomy" id="1318628"/>
    <lineage>
        <taxon>Bacteria</taxon>
        <taxon>Pseudomonadati</taxon>
        <taxon>Pseudomonadota</taxon>
        <taxon>Gammaproteobacteria</taxon>
        <taxon>Pseudomonadales</taxon>
        <taxon>Marinobacteraceae</taxon>
        <taxon>Marinobacter</taxon>
    </lineage>
</organism>
<comment type="caution">
    <text evidence="2">The sequence shown here is derived from an EMBL/GenBank/DDBJ whole genome shotgun (WGS) entry which is preliminary data.</text>
</comment>
<dbReference type="Proteomes" id="UP000016540">
    <property type="component" value="Unassembled WGS sequence"/>
</dbReference>
<accession>R8B5S4</accession>
<evidence type="ECO:0000313" key="2">
    <source>
        <dbReference type="EMBL" id="EON93968.1"/>
    </source>
</evidence>
<name>R8B5S4_9GAMM</name>
<reference evidence="2 3" key="1">
    <citation type="journal article" date="2013" name="Genome Announc.">
        <title>Draft Genome Sequence of the Moderately Halophilic Bacterium Marinobacter lipolyticus Strain SM19.</title>
        <authorList>
            <person name="Papke R.T."/>
            <person name="de la Haba R.R."/>
            <person name="Infante-Dominguez C."/>
            <person name="Perez D."/>
            <person name="Sanchez-Porro C."/>
            <person name="Lapierre P."/>
            <person name="Ventosa A."/>
        </authorList>
    </citation>
    <scope>NUCLEOTIDE SEQUENCE [LARGE SCALE GENOMIC DNA]</scope>
    <source>
        <strain evidence="2 3">SM19</strain>
    </source>
</reference>
<protein>
    <recommendedName>
        <fullName evidence="1">Protein NO VEIN C-terminal domain-containing protein</fullName>
    </recommendedName>
</protein>
<feature type="domain" description="Protein NO VEIN C-terminal" evidence="1">
    <location>
        <begin position="165"/>
        <end position="261"/>
    </location>
</feature>
<evidence type="ECO:0000259" key="1">
    <source>
        <dbReference type="Pfam" id="PF13020"/>
    </source>
</evidence>
<dbReference type="EMBL" id="ASAD01000002">
    <property type="protein sequence ID" value="EON93968.1"/>
    <property type="molecule type" value="Genomic_DNA"/>
</dbReference>
<dbReference type="HOGENOM" id="CLU_061574_0_0_6"/>
<dbReference type="eggNOG" id="COG3440">
    <property type="taxonomic scope" value="Bacteria"/>
</dbReference>
<dbReference type="PATRIC" id="fig|1318628.3.peg.82"/>
<proteinExistence type="predicted"/>
<sequence length="283" mass="32134">MATGQHWTDREIALTVADYMKMLTLELAGQSYNKTAHRRALLEQLDGRSKGAVELKHQNISAVLRDLNCFWIPGYKPRGNYQEALAHYLEAWINTHPEFDRASQFAVEQPAFMPSGIELSKLLVDAPTPSNEVKETHPTYAVKRSPSKRDYVAQEARNSALGAAGELLVMEYEEFRLRSAGKKALADRIEHVSQSQGDGLGYDILSYEISGKERFLEVKTTAFAKETPFYASRNEVSFSEEFQEQFHLYRLFEFRKSPKLFSLPGAIGNHCSMDPVSFICKLR</sequence>
<dbReference type="RefSeq" id="WP_012136067.1">
    <property type="nucleotide sequence ID" value="NZ_KE007306.1"/>
</dbReference>
<gene>
    <name evidence="2" type="ORF">MARLIPOL_00413</name>
</gene>
<dbReference type="Pfam" id="PF13020">
    <property type="entry name" value="NOV_C"/>
    <property type="match status" value="1"/>
</dbReference>